<comment type="caution">
    <text evidence="9">The sequence shown here is derived from an EMBL/GenBank/DDBJ whole genome shotgun (WGS) entry which is preliminary data.</text>
</comment>
<keyword evidence="4 6" id="KW-1133">Transmembrane helix</keyword>
<dbReference type="RefSeq" id="WP_381522192.1">
    <property type="nucleotide sequence ID" value="NZ_JBHULN010000005.1"/>
</dbReference>
<feature type="transmembrane region" description="Helical" evidence="6">
    <location>
        <begin position="379"/>
        <end position="400"/>
    </location>
</feature>
<feature type="transmembrane region" description="Helical" evidence="6">
    <location>
        <begin position="427"/>
        <end position="448"/>
    </location>
</feature>
<feature type="transmembrane region" description="Helical" evidence="6">
    <location>
        <begin position="758"/>
        <end position="778"/>
    </location>
</feature>
<reference evidence="10" key="1">
    <citation type="journal article" date="2019" name="Int. J. Syst. Evol. Microbiol.">
        <title>The Global Catalogue of Microorganisms (GCM) 10K type strain sequencing project: providing services to taxonomists for standard genome sequencing and annotation.</title>
        <authorList>
            <consortium name="The Broad Institute Genomics Platform"/>
            <consortium name="The Broad Institute Genome Sequencing Center for Infectious Disease"/>
            <person name="Wu L."/>
            <person name="Ma J."/>
        </authorList>
    </citation>
    <scope>NUCLEOTIDE SEQUENCE [LARGE SCALE GENOMIC DNA]</scope>
    <source>
        <strain evidence="10">KCTC 42805</strain>
    </source>
</reference>
<dbReference type="EMBL" id="JBHULN010000005">
    <property type="protein sequence ID" value="MFD2571017.1"/>
    <property type="molecule type" value="Genomic_DNA"/>
</dbReference>
<sequence>MLSNYLKIAVRQLWHNRLFSLLNIVGLTVGLAVSTFIGLYVWHEFHYDRFHPFADRTYRIMSAAKYGEDVITMPQLHESFGREAKRQLPEVEQFVRFWGGSGPTLLEFGDNHYKEDEIGFADASMLTVMGFRMRQGDAQTALSQPGRIVLTRRLAEKYFGNANPVGKTMLYDKQYPLQVTGVLDDLPTNSVLQFNALVSISSIPSLAPKLRDGFEHAGIFDTYLVLRAGTNAAITEKKLAKINTGIKFTDLSATFSLEPLPSLHLDSRGASIDSRTGISKARQTLYIFLSIALLILVLAIINYVSLATARATKRAREVGVRKAVGGLRSELIGQFYTESFLTTTLAFLLSIFVLQAMFPWANQALDMHMDNRVLSQTSYWGIMLALWLSCSLIASSYPALLLSGFRPHEVLKGTMSSGREGAGVRRLFTTVQFATSVGLLLCSCVFFMQMRYLRTKSLGINRAQVVAINVDADMAIRFIGFRDAVRQWAGRDNVAATNTALFTNNIMTYFLDDKKTKKQLMVNALSVDEGFFKMLGVHWANPPTSWGKRPVGDDLTVYNQTVIRETGLKGNPVGQPDPFFNKPIDGVTADFHIRSLHGPVSPMMLTVVGDNSRSVVENGGYLLVRLNAFTDVPKALDHLKTLYNQQQPALPFDYYFLDDAYNRLYAKEDQLARLFNAFTGLTLLVACLGLLGLMTFNVEARTKEIGIRKVLGASVASIVTLLSKDFVKLVLLSILIASPIAWYAINQWLEDFAYKIDMAWWMFALAGGLALSIALLTISFQGIKAALMNPVKSLRSE</sequence>
<evidence type="ECO:0000256" key="3">
    <source>
        <dbReference type="ARBA" id="ARBA00022692"/>
    </source>
</evidence>
<proteinExistence type="predicted"/>
<evidence type="ECO:0000256" key="6">
    <source>
        <dbReference type="SAM" id="Phobius"/>
    </source>
</evidence>
<evidence type="ECO:0000256" key="1">
    <source>
        <dbReference type="ARBA" id="ARBA00004651"/>
    </source>
</evidence>
<keyword evidence="3 6" id="KW-0812">Transmembrane</keyword>
<evidence type="ECO:0000259" key="7">
    <source>
        <dbReference type="Pfam" id="PF02687"/>
    </source>
</evidence>
<dbReference type="InterPro" id="IPR025857">
    <property type="entry name" value="MacB_PCD"/>
</dbReference>
<evidence type="ECO:0000313" key="9">
    <source>
        <dbReference type="EMBL" id="MFD2571017.1"/>
    </source>
</evidence>
<feature type="transmembrane region" description="Helical" evidence="6">
    <location>
        <begin position="20"/>
        <end position="42"/>
    </location>
</feature>
<feature type="transmembrane region" description="Helical" evidence="6">
    <location>
        <begin position="671"/>
        <end position="693"/>
    </location>
</feature>
<evidence type="ECO:0000256" key="5">
    <source>
        <dbReference type="ARBA" id="ARBA00023136"/>
    </source>
</evidence>
<keyword evidence="2" id="KW-1003">Cell membrane</keyword>
<feature type="domain" description="ABC3 transporter permease C-terminal" evidence="7">
    <location>
        <begin position="677"/>
        <end position="790"/>
    </location>
</feature>
<dbReference type="Proteomes" id="UP001597469">
    <property type="component" value="Unassembled WGS sequence"/>
</dbReference>
<feature type="transmembrane region" description="Helical" evidence="6">
    <location>
        <begin position="729"/>
        <end position="746"/>
    </location>
</feature>
<feature type="domain" description="MacB-like periplasmic core" evidence="8">
    <location>
        <begin position="20"/>
        <end position="240"/>
    </location>
</feature>
<evidence type="ECO:0000313" key="10">
    <source>
        <dbReference type="Proteomes" id="UP001597469"/>
    </source>
</evidence>
<feature type="transmembrane region" description="Helical" evidence="6">
    <location>
        <begin position="285"/>
        <end position="304"/>
    </location>
</feature>
<keyword evidence="5 6" id="KW-0472">Membrane</keyword>
<dbReference type="Pfam" id="PF02687">
    <property type="entry name" value="FtsX"/>
    <property type="match status" value="2"/>
</dbReference>
<dbReference type="InterPro" id="IPR003838">
    <property type="entry name" value="ABC3_permease_C"/>
</dbReference>
<feature type="transmembrane region" description="Helical" evidence="6">
    <location>
        <begin position="339"/>
        <end position="358"/>
    </location>
</feature>
<name>A0ABW5M1U5_9BACT</name>
<evidence type="ECO:0000256" key="2">
    <source>
        <dbReference type="ARBA" id="ARBA00022475"/>
    </source>
</evidence>
<comment type="subcellular location">
    <subcellularLocation>
        <location evidence="1">Cell membrane</location>
        <topology evidence="1">Multi-pass membrane protein</topology>
    </subcellularLocation>
</comment>
<accession>A0ABW5M1U5</accession>
<keyword evidence="10" id="KW-1185">Reference proteome</keyword>
<evidence type="ECO:0000256" key="4">
    <source>
        <dbReference type="ARBA" id="ARBA00022989"/>
    </source>
</evidence>
<dbReference type="Pfam" id="PF12704">
    <property type="entry name" value="MacB_PCD"/>
    <property type="match status" value="1"/>
</dbReference>
<dbReference type="PANTHER" id="PTHR30572:SF18">
    <property type="entry name" value="ABC-TYPE MACROLIDE FAMILY EXPORT SYSTEM PERMEASE COMPONENT 2"/>
    <property type="match status" value="1"/>
</dbReference>
<protein>
    <submittedName>
        <fullName evidence="9">FtsX-like permease family protein</fullName>
    </submittedName>
</protein>
<organism evidence="9 10">
    <name type="scientific">Spirosoma soli</name>
    <dbReference type="NCBI Taxonomy" id="1770529"/>
    <lineage>
        <taxon>Bacteria</taxon>
        <taxon>Pseudomonadati</taxon>
        <taxon>Bacteroidota</taxon>
        <taxon>Cytophagia</taxon>
        <taxon>Cytophagales</taxon>
        <taxon>Cytophagaceae</taxon>
        <taxon>Spirosoma</taxon>
    </lineage>
</organism>
<feature type="domain" description="ABC3 transporter permease C-terminal" evidence="7">
    <location>
        <begin position="290"/>
        <end position="403"/>
    </location>
</feature>
<dbReference type="PANTHER" id="PTHR30572">
    <property type="entry name" value="MEMBRANE COMPONENT OF TRANSPORTER-RELATED"/>
    <property type="match status" value="1"/>
</dbReference>
<gene>
    <name evidence="9" type="ORF">ACFSUS_10260</name>
</gene>
<dbReference type="InterPro" id="IPR050250">
    <property type="entry name" value="Macrolide_Exporter_MacB"/>
</dbReference>
<evidence type="ECO:0000259" key="8">
    <source>
        <dbReference type="Pfam" id="PF12704"/>
    </source>
</evidence>